<comment type="caution">
    <text evidence="2">The sequence shown here is derived from an EMBL/GenBank/DDBJ whole genome shotgun (WGS) entry which is preliminary data.</text>
</comment>
<evidence type="ECO:0000313" key="3">
    <source>
        <dbReference type="Proteomes" id="UP000805614"/>
    </source>
</evidence>
<feature type="transmembrane region" description="Helical" evidence="1">
    <location>
        <begin position="94"/>
        <end position="116"/>
    </location>
</feature>
<sequence>MQGPSRYTNGWWVSPAIPTTANCTLALLWGFSGFGGWGESAFCAGDAIRDPHCVARFGDAVAVSLVPAAVAAAIALAAWMLPRIRRDDARLDRALTISALVWFAAVTVLFVGGLLAKA</sequence>
<dbReference type="EMBL" id="JABVEC010000005">
    <property type="protein sequence ID" value="MBC6465630.1"/>
    <property type="molecule type" value="Genomic_DNA"/>
</dbReference>
<dbReference type="RefSeq" id="WP_187242650.1">
    <property type="nucleotide sequence ID" value="NZ_BAAAOK010000006.1"/>
</dbReference>
<keyword evidence="1" id="KW-0812">Transmembrane</keyword>
<gene>
    <name evidence="2" type="ORF">HKK74_08995</name>
</gene>
<evidence type="ECO:0000313" key="2">
    <source>
        <dbReference type="EMBL" id="MBC6465630.1"/>
    </source>
</evidence>
<dbReference type="Proteomes" id="UP000805614">
    <property type="component" value="Unassembled WGS sequence"/>
</dbReference>
<proteinExistence type="predicted"/>
<organism evidence="2 3">
    <name type="scientific">Actinomadura alba</name>
    <dbReference type="NCBI Taxonomy" id="406431"/>
    <lineage>
        <taxon>Bacteria</taxon>
        <taxon>Bacillati</taxon>
        <taxon>Actinomycetota</taxon>
        <taxon>Actinomycetes</taxon>
        <taxon>Streptosporangiales</taxon>
        <taxon>Thermomonosporaceae</taxon>
        <taxon>Actinomadura</taxon>
    </lineage>
</organism>
<keyword evidence="1" id="KW-0472">Membrane</keyword>
<accession>A0ABR7LLL6</accession>
<protein>
    <submittedName>
        <fullName evidence="2">Uncharacterized protein</fullName>
    </submittedName>
</protein>
<keyword evidence="3" id="KW-1185">Reference proteome</keyword>
<reference evidence="2 3" key="1">
    <citation type="submission" date="2020-06" db="EMBL/GenBank/DDBJ databases">
        <title>Actinomadura xiongansis sp. nov., isolated from soil of Baiyangdian.</title>
        <authorList>
            <person name="Zhang X."/>
        </authorList>
    </citation>
    <scope>NUCLEOTIDE SEQUENCE [LARGE SCALE GENOMIC DNA]</scope>
    <source>
        <strain evidence="2 3">HBUM206468</strain>
    </source>
</reference>
<feature type="transmembrane region" description="Helical" evidence="1">
    <location>
        <begin position="60"/>
        <end position="82"/>
    </location>
</feature>
<name>A0ABR7LLL6_9ACTN</name>
<evidence type="ECO:0000256" key="1">
    <source>
        <dbReference type="SAM" id="Phobius"/>
    </source>
</evidence>
<keyword evidence="1" id="KW-1133">Transmembrane helix</keyword>